<evidence type="ECO:0000313" key="19">
    <source>
        <dbReference type="Proteomes" id="UP001139089"/>
    </source>
</evidence>
<dbReference type="PANTHER" id="PTHR43884:SF12">
    <property type="entry name" value="ISOVALERYL-COA DEHYDROGENASE, MITOCHONDRIAL-RELATED"/>
    <property type="match status" value="1"/>
</dbReference>
<keyword evidence="3" id="KW-0288">FMN</keyword>
<dbReference type="Gene3D" id="1.20.140.10">
    <property type="entry name" value="Butyryl-CoA Dehydrogenase, subunit A, domain 3"/>
    <property type="match status" value="1"/>
</dbReference>
<dbReference type="Pfam" id="PF02770">
    <property type="entry name" value="Acyl-CoA_dh_M"/>
    <property type="match status" value="1"/>
</dbReference>
<dbReference type="Gene3D" id="2.40.110.10">
    <property type="entry name" value="Butyryl-CoA Dehydrogenase, subunit A, domain 2"/>
    <property type="match status" value="1"/>
</dbReference>
<evidence type="ECO:0000256" key="14">
    <source>
        <dbReference type="SAM" id="MobiDB-lite"/>
    </source>
</evidence>
<comment type="catalytic activity">
    <reaction evidence="11">
        <text>dibenzothiophene + FMNH2 + O2 = dibenzothiophene 5-oxide + FMN + H2O + H(+)</text>
        <dbReference type="Rhea" id="RHEA:49076"/>
        <dbReference type="ChEBI" id="CHEBI:15377"/>
        <dbReference type="ChEBI" id="CHEBI:15378"/>
        <dbReference type="ChEBI" id="CHEBI:15379"/>
        <dbReference type="ChEBI" id="CHEBI:23681"/>
        <dbReference type="ChEBI" id="CHEBI:23683"/>
        <dbReference type="ChEBI" id="CHEBI:57618"/>
        <dbReference type="ChEBI" id="CHEBI:58210"/>
    </reaction>
</comment>
<dbReference type="GO" id="GO:0004497">
    <property type="term" value="F:monooxygenase activity"/>
    <property type="evidence" value="ECO:0007669"/>
    <property type="project" value="UniProtKB-KW"/>
</dbReference>
<keyword evidence="4" id="KW-0547">Nucleotide-binding</keyword>
<dbReference type="InterPro" id="IPR009100">
    <property type="entry name" value="AcylCoA_DH/oxidase_NM_dom_sf"/>
</dbReference>
<dbReference type="InterPro" id="IPR013786">
    <property type="entry name" value="AcylCoA_DH/ox_N"/>
</dbReference>
<dbReference type="PANTHER" id="PTHR43884">
    <property type="entry name" value="ACYL-COA DEHYDROGENASE"/>
    <property type="match status" value="1"/>
</dbReference>
<evidence type="ECO:0000313" key="18">
    <source>
        <dbReference type="EMBL" id="MCD7109352.1"/>
    </source>
</evidence>
<feature type="domain" description="Acyl-CoA oxidase/dehydrogenase middle" evidence="15">
    <location>
        <begin position="178"/>
        <end position="248"/>
    </location>
</feature>
<dbReference type="Gene3D" id="1.10.540.10">
    <property type="entry name" value="Acyl-CoA dehydrogenase/oxidase, N-terminal domain"/>
    <property type="match status" value="1"/>
</dbReference>
<dbReference type="SUPFAM" id="SSF56645">
    <property type="entry name" value="Acyl-CoA dehydrogenase NM domain-like"/>
    <property type="match status" value="1"/>
</dbReference>
<dbReference type="Pfam" id="PF08028">
    <property type="entry name" value="Acyl-CoA_dh_2"/>
    <property type="match status" value="1"/>
</dbReference>
<evidence type="ECO:0000256" key="1">
    <source>
        <dbReference type="ARBA" id="ARBA00004496"/>
    </source>
</evidence>
<dbReference type="GO" id="GO:0050660">
    <property type="term" value="F:flavin adenine dinucleotide binding"/>
    <property type="evidence" value="ECO:0007669"/>
    <property type="project" value="InterPro"/>
</dbReference>
<keyword evidence="2" id="KW-0285">Flavoprotein</keyword>
<dbReference type="GO" id="GO:0005737">
    <property type="term" value="C:cytoplasm"/>
    <property type="evidence" value="ECO:0007669"/>
    <property type="project" value="UniProtKB-SubCell"/>
</dbReference>
<sequence>MHRTGLPVSDIAARLPIEEDAMSLLHALRSPAPETAPEPERPPAPTAAASAADRERLFARATAIAADLRARGAALDRDGRPPFSEITELKAAGLLNALHPPEIGGGGLDWVDGLRLVRILARGESSIGQLLGYHFVNSQYIVWAAEDGDLAWRLSSETVAKSLYWGAAVNPRDPGLVLTRKDDHYVLNGRKTFSTGARISDRINASAAFGDQIASLVLPTDRPGYIAHDDWDNIGQRLSDSGSVVFEDFPVHDGDFLLPLAAPDAAPKVLASFNTPLIQLVFANFYIGTAEGALAEALDYVRDTTRPWITSGVERAADDPHILERVGEFRAALKAAAALADSAGHAVQTALARGHAITERERGEAAIEAYESKVNATHVALDVTARVFELMGARATAGHYRFDRYWRNVRTHTLHDPVFYKAREVGDFALNDRIPTPSLYS</sequence>
<evidence type="ECO:0000256" key="2">
    <source>
        <dbReference type="ARBA" id="ARBA00022630"/>
    </source>
</evidence>
<dbReference type="Pfam" id="PF02771">
    <property type="entry name" value="Acyl-CoA_dh_N"/>
    <property type="match status" value="1"/>
</dbReference>
<evidence type="ECO:0000256" key="9">
    <source>
        <dbReference type="ARBA" id="ARBA00034328"/>
    </source>
</evidence>
<dbReference type="EMBL" id="JAJOZR010000005">
    <property type="protein sequence ID" value="MCD7109352.1"/>
    <property type="molecule type" value="Genomic_DNA"/>
</dbReference>
<evidence type="ECO:0000256" key="4">
    <source>
        <dbReference type="ARBA" id="ARBA00022741"/>
    </source>
</evidence>
<evidence type="ECO:0000259" key="16">
    <source>
        <dbReference type="Pfam" id="PF02771"/>
    </source>
</evidence>
<evidence type="ECO:0000256" key="8">
    <source>
        <dbReference type="ARBA" id="ARBA00034317"/>
    </source>
</evidence>
<dbReference type="RefSeq" id="WP_231813872.1">
    <property type="nucleotide sequence ID" value="NZ_JAJOZR010000005.1"/>
</dbReference>
<gene>
    <name evidence="18" type="ORF">LRX75_09855</name>
</gene>
<dbReference type="InterPro" id="IPR037069">
    <property type="entry name" value="AcylCoA_DH/ox_N_sf"/>
</dbReference>
<protein>
    <recommendedName>
        <fullName evidence="10">Dibenzothiophene monooxygenase</fullName>
        <ecNumber evidence="9">1.14.14.21</ecNumber>
    </recommendedName>
</protein>
<keyword evidence="6" id="KW-0503">Monooxygenase</keyword>
<proteinExistence type="inferred from homology"/>
<evidence type="ECO:0000259" key="17">
    <source>
        <dbReference type="Pfam" id="PF08028"/>
    </source>
</evidence>
<feature type="domain" description="Acyl-CoA dehydrogenase/oxidase N-terminal" evidence="16">
    <location>
        <begin position="66"/>
        <end position="135"/>
    </location>
</feature>
<feature type="domain" description="Acyl-CoA dehydrogenase C-terminal" evidence="17">
    <location>
        <begin position="280"/>
        <end position="415"/>
    </location>
</feature>
<comment type="similarity">
    <text evidence="8">Belongs to the DszC flavin monooxygenase family.</text>
</comment>
<dbReference type="SUPFAM" id="SSF47203">
    <property type="entry name" value="Acyl-CoA dehydrogenase C-terminal domain-like"/>
    <property type="match status" value="1"/>
</dbReference>
<feature type="region of interest" description="Disordered" evidence="14">
    <location>
        <begin position="31"/>
        <end position="52"/>
    </location>
</feature>
<dbReference type="GO" id="GO:0008470">
    <property type="term" value="F:3-methylbutanoyl-CoA dehydrogenase activity"/>
    <property type="evidence" value="ECO:0007669"/>
    <property type="project" value="TreeGrafter"/>
</dbReference>
<evidence type="ECO:0000256" key="6">
    <source>
        <dbReference type="ARBA" id="ARBA00023033"/>
    </source>
</evidence>
<evidence type="ECO:0000256" key="12">
    <source>
        <dbReference type="ARBA" id="ARBA00048445"/>
    </source>
</evidence>
<keyword evidence="19" id="KW-1185">Reference proteome</keyword>
<evidence type="ECO:0000256" key="3">
    <source>
        <dbReference type="ARBA" id="ARBA00022643"/>
    </source>
</evidence>
<comment type="catalytic activity">
    <reaction evidence="13">
        <text>dibenzothiophene + 2 FMNH2 + 2 O2 = dibenzothiophene 5,5-dioxide + 2 FMN + 2 H2O + 2 H(+)</text>
        <dbReference type="Rhea" id="RHEA:49072"/>
        <dbReference type="ChEBI" id="CHEBI:15377"/>
        <dbReference type="ChEBI" id="CHEBI:15378"/>
        <dbReference type="ChEBI" id="CHEBI:15379"/>
        <dbReference type="ChEBI" id="CHEBI:23681"/>
        <dbReference type="ChEBI" id="CHEBI:57618"/>
        <dbReference type="ChEBI" id="CHEBI:58210"/>
        <dbReference type="ChEBI" id="CHEBI:90356"/>
        <dbReference type="EC" id="1.14.14.21"/>
    </reaction>
</comment>
<dbReference type="InterPro" id="IPR006091">
    <property type="entry name" value="Acyl-CoA_Oxase/DH_mid-dom"/>
</dbReference>
<evidence type="ECO:0000256" key="5">
    <source>
        <dbReference type="ARBA" id="ARBA00023002"/>
    </source>
</evidence>
<dbReference type="EC" id="1.14.14.21" evidence="9"/>
<dbReference type="AlphaFoldDB" id="A0A9X1NQL5"/>
<evidence type="ECO:0000256" key="11">
    <source>
        <dbReference type="ARBA" id="ARBA00047859"/>
    </source>
</evidence>
<comment type="subcellular location">
    <subcellularLocation>
        <location evidence="1">Cytoplasm</location>
    </subcellularLocation>
</comment>
<accession>A0A9X1NQL5</accession>
<comment type="pathway">
    <text evidence="7">Sulfur metabolism; dibenzothiophene degradation.</text>
</comment>
<keyword evidence="5" id="KW-0560">Oxidoreductase</keyword>
<dbReference type="InterPro" id="IPR036250">
    <property type="entry name" value="AcylCo_DH-like_C"/>
</dbReference>
<dbReference type="GO" id="GO:0006552">
    <property type="term" value="P:L-leucine catabolic process"/>
    <property type="evidence" value="ECO:0007669"/>
    <property type="project" value="TreeGrafter"/>
</dbReference>
<reference evidence="18" key="1">
    <citation type="submission" date="2021-12" db="EMBL/GenBank/DDBJ databases">
        <authorList>
            <person name="Li Y."/>
        </authorList>
    </citation>
    <scope>NUCLEOTIDE SEQUENCE</scope>
    <source>
        <strain evidence="18">DKSPLA3</strain>
    </source>
</reference>
<evidence type="ECO:0000259" key="15">
    <source>
        <dbReference type="Pfam" id="PF02770"/>
    </source>
</evidence>
<dbReference type="InterPro" id="IPR046373">
    <property type="entry name" value="Acyl-CoA_Oxase/DH_mid-dom_sf"/>
</dbReference>
<comment type="catalytic activity">
    <reaction evidence="12">
        <text>dibenzothiophene 5-oxide + FMNH2 + O2 = dibenzothiophene 5,5-dioxide + FMN + H2O + H(+)</text>
        <dbReference type="Rhea" id="RHEA:49080"/>
        <dbReference type="ChEBI" id="CHEBI:15377"/>
        <dbReference type="ChEBI" id="CHEBI:15378"/>
        <dbReference type="ChEBI" id="CHEBI:15379"/>
        <dbReference type="ChEBI" id="CHEBI:23683"/>
        <dbReference type="ChEBI" id="CHEBI:57618"/>
        <dbReference type="ChEBI" id="CHEBI:58210"/>
        <dbReference type="ChEBI" id="CHEBI:90356"/>
    </reaction>
</comment>
<evidence type="ECO:0000256" key="10">
    <source>
        <dbReference type="ARBA" id="ARBA00034345"/>
    </source>
</evidence>
<name>A0A9X1NQL5_9HYPH</name>
<evidence type="ECO:0000256" key="13">
    <source>
        <dbReference type="ARBA" id="ARBA00049456"/>
    </source>
</evidence>
<dbReference type="Proteomes" id="UP001139089">
    <property type="component" value="Unassembled WGS sequence"/>
</dbReference>
<comment type="caution">
    <text evidence="18">The sequence shown here is derived from an EMBL/GenBank/DDBJ whole genome shotgun (WGS) entry which is preliminary data.</text>
</comment>
<dbReference type="PIRSF" id="PIRSF016578">
    <property type="entry name" value="HsaA"/>
    <property type="match status" value="1"/>
</dbReference>
<dbReference type="InterPro" id="IPR013107">
    <property type="entry name" value="Acyl-CoA_DH_C"/>
</dbReference>
<evidence type="ECO:0000256" key="7">
    <source>
        <dbReference type="ARBA" id="ARBA00034307"/>
    </source>
</evidence>
<organism evidence="18 19">
    <name type="scientific">Rhizobium quercicola</name>
    <dbReference type="NCBI Taxonomy" id="2901226"/>
    <lineage>
        <taxon>Bacteria</taxon>
        <taxon>Pseudomonadati</taxon>
        <taxon>Pseudomonadota</taxon>
        <taxon>Alphaproteobacteria</taxon>
        <taxon>Hyphomicrobiales</taxon>
        <taxon>Rhizobiaceae</taxon>
        <taxon>Rhizobium/Agrobacterium group</taxon>
        <taxon>Rhizobium</taxon>
    </lineage>
</organism>